<dbReference type="GeneID" id="85227142"/>
<evidence type="ECO:0000313" key="3">
    <source>
        <dbReference type="Proteomes" id="UP001217754"/>
    </source>
</evidence>
<keyword evidence="3" id="KW-1185">Reference proteome</keyword>
<accession>A0AAF0F457</accession>
<organism evidence="2 3">
    <name type="scientific">Malassezia japonica</name>
    <dbReference type="NCBI Taxonomy" id="223818"/>
    <lineage>
        <taxon>Eukaryota</taxon>
        <taxon>Fungi</taxon>
        <taxon>Dikarya</taxon>
        <taxon>Basidiomycota</taxon>
        <taxon>Ustilaginomycotina</taxon>
        <taxon>Malasseziomycetes</taxon>
        <taxon>Malasseziales</taxon>
        <taxon>Malasseziaceae</taxon>
        <taxon>Malassezia</taxon>
    </lineage>
</organism>
<gene>
    <name evidence="2" type="ORF">MJAP1_003491</name>
</gene>
<evidence type="ECO:0000256" key="1">
    <source>
        <dbReference type="SAM" id="Phobius"/>
    </source>
</evidence>
<sequence length="168" mass="18930">MPLWYVWPTAFQTVIRACKTLFVMLLTHMFSVFALSEIVISFGGMDGQCVDAEQFVQRDALGRVVGLDLPSTGIWVGNHQIYTDWVYMWSLSLFAGLAGNYYIVLKDTGLYFCIKSLRSKLDHVYLLDFTIAYEGVQSGTYAPEFFTIASFSVVSPPLAFMSIVTLCR</sequence>
<name>A0AAF0F457_9BASI</name>
<feature type="transmembrane region" description="Helical" evidence="1">
    <location>
        <begin position="85"/>
        <end position="103"/>
    </location>
</feature>
<keyword evidence="1" id="KW-0812">Transmembrane</keyword>
<reference evidence="2" key="1">
    <citation type="submission" date="2023-03" db="EMBL/GenBank/DDBJ databases">
        <title>Mating type loci evolution in Malassezia.</title>
        <authorList>
            <person name="Coelho M.A."/>
        </authorList>
    </citation>
    <scope>NUCLEOTIDE SEQUENCE</scope>
    <source>
        <strain evidence="2">CBS 9431</strain>
    </source>
</reference>
<protein>
    <submittedName>
        <fullName evidence="2">Uncharacterized protein</fullName>
    </submittedName>
</protein>
<proteinExistence type="predicted"/>
<evidence type="ECO:0000313" key="2">
    <source>
        <dbReference type="EMBL" id="WFD40505.1"/>
    </source>
</evidence>
<dbReference type="EMBL" id="CP119963">
    <property type="protein sequence ID" value="WFD40505.1"/>
    <property type="molecule type" value="Genomic_DNA"/>
</dbReference>
<dbReference type="RefSeq" id="XP_060123402.1">
    <property type="nucleotide sequence ID" value="XM_060267419.1"/>
</dbReference>
<keyword evidence="1" id="KW-1133">Transmembrane helix</keyword>
<feature type="transmembrane region" description="Helical" evidence="1">
    <location>
        <begin position="21"/>
        <end position="42"/>
    </location>
</feature>
<dbReference type="AlphaFoldDB" id="A0AAF0F457"/>
<dbReference type="Proteomes" id="UP001217754">
    <property type="component" value="Chromosome 6"/>
</dbReference>
<keyword evidence="1" id="KW-0472">Membrane</keyword>